<reference evidence="8 9" key="1">
    <citation type="submission" date="2022-05" db="EMBL/GenBank/DDBJ databases">
        <authorList>
            <consortium name="Genoscope - CEA"/>
            <person name="William W."/>
        </authorList>
    </citation>
    <scope>NUCLEOTIDE SEQUENCE [LARGE SCALE GENOMIC DNA]</scope>
</reference>
<feature type="compositionally biased region" description="Basic and acidic residues" evidence="5">
    <location>
        <begin position="38"/>
        <end position="54"/>
    </location>
</feature>
<feature type="domain" description="EGF-like" evidence="7">
    <location>
        <begin position="1354"/>
        <end position="1393"/>
    </location>
</feature>
<feature type="disulfide bond" evidence="4">
    <location>
        <begin position="1302"/>
        <end position="1311"/>
    </location>
</feature>
<feature type="domain" description="EGF-like" evidence="7">
    <location>
        <begin position="1276"/>
        <end position="1312"/>
    </location>
</feature>
<feature type="domain" description="EGF-like" evidence="7">
    <location>
        <begin position="1403"/>
        <end position="1440"/>
    </location>
</feature>
<feature type="domain" description="EGF-like" evidence="7">
    <location>
        <begin position="1202"/>
        <end position="1238"/>
    </location>
</feature>
<feature type="domain" description="EGF-like" evidence="7">
    <location>
        <begin position="1523"/>
        <end position="1559"/>
    </location>
</feature>
<feature type="domain" description="EGF-like" evidence="7">
    <location>
        <begin position="1239"/>
        <end position="1275"/>
    </location>
</feature>
<dbReference type="SUPFAM" id="SSF57196">
    <property type="entry name" value="EGF/Laminin"/>
    <property type="match status" value="14"/>
</dbReference>
<feature type="disulfide bond" evidence="4">
    <location>
        <begin position="1383"/>
        <end position="1392"/>
    </location>
</feature>
<keyword evidence="6" id="KW-0732">Signal</keyword>
<dbReference type="Gene3D" id="2.10.25.10">
    <property type="entry name" value="Laminin"/>
    <property type="match status" value="14"/>
</dbReference>
<dbReference type="SMART" id="SM00179">
    <property type="entry name" value="EGF_CA"/>
    <property type="match status" value="13"/>
</dbReference>
<accession>A0ABN8RKR6</accession>
<evidence type="ECO:0000256" key="3">
    <source>
        <dbReference type="ARBA" id="ARBA00023157"/>
    </source>
</evidence>
<feature type="signal peptide" evidence="6">
    <location>
        <begin position="1"/>
        <end position="22"/>
    </location>
</feature>
<dbReference type="Pfam" id="PF00008">
    <property type="entry name" value="EGF"/>
    <property type="match status" value="9"/>
</dbReference>
<dbReference type="PROSITE" id="PS01186">
    <property type="entry name" value="EGF_2"/>
    <property type="match status" value="11"/>
</dbReference>
<feature type="disulfide bond" evidence="4">
    <location>
        <begin position="1228"/>
        <end position="1237"/>
    </location>
</feature>
<keyword evidence="3 4" id="KW-1015">Disulfide bond</keyword>
<comment type="caution">
    <text evidence="4">Lacks conserved residue(s) required for the propagation of feature annotation.</text>
</comment>
<organism evidence="8 9">
    <name type="scientific">Porites lobata</name>
    <dbReference type="NCBI Taxonomy" id="104759"/>
    <lineage>
        <taxon>Eukaryota</taxon>
        <taxon>Metazoa</taxon>
        <taxon>Cnidaria</taxon>
        <taxon>Anthozoa</taxon>
        <taxon>Hexacorallia</taxon>
        <taxon>Scleractinia</taxon>
        <taxon>Fungiina</taxon>
        <taxon>Poritidae</taxon>
        <taxon>Porites</taxon>
    </lineage>
</organism>
<dbReference type="SMART" id="SM00181">
    <property type="entry name" value="EGF"/>
    <property type="match status" value="18"/>
</dbReference>
<feature type="chain" id="PRO_5046025685" description="EGF-like domain-containing protein" evidence="6">
    <location>
        <begin position="23"/>
        <end position="1950"/>
    </location>
</feature>
<keyword evidence="9" id="KW-1185">Reference proteome</keyword>
<feature type="domain" description="EGF-like" evidence="7">
    <location>
        <begin position="1313"/>
        <end position="1350"/>
    </location>
</feature>
<protein>
    <recommendedName>
        <fullName evidence="7">EGF-like domain-containing protein</fullName>
    </recommendedName>
</protein>
<evidence type="ECO:0000313" key="9">
    <source>
        <dbReference type="Proteomes" id="UP001159405"/>
    </source>
</evidence>
<sequence>MKISTGLFLILHLCITLALVESNKSAGLEISGKRLKDENVEKNTPNRERNKTDHFQGSNVKNVNKNHNMSHLPFVSPGKKTPCWGISCLKSSENVGGKKHRLRKTPVRRRRTESVFLANALDSLDHSKPRPLWQYNTRGEPDKPYKQFTNGTAKSYHNANSTTAKMMNKPLRNQPGDKRQQWSDKESEMRPRFFFNSAPAEFVEQKPLTLQRHGERVMHVTFPPRRGRLRGPHHFQGLERAFHGGRNHMHMINNARGVSRMAMNFFAHPLAQLIPGPLNFHGHLHHRHHSPPTISYAIHINAPPRIEPPPTNVLPRPLHTVDGPPTIPVDMIGGQIPPISPPLIRPPDEPIQPNQPITAQAIPPNFSVMPPPDIPISSSPPIDTQRRPPLVRLPPPPMPPPDIPIPSPPNVIQGMPPPIDLPGPPVPLPPAVERVPFPVAIPSPPKVERVPYPVPVPGPPTVQQVMVPVPSPPKIHEVPVPVPSPPEIKKVPVPYPVQVPSPPQIQKVPYPVPFPVKEPPQIQKLLLPVPISQPAQVRNVPFPVYVRYPPEVRPVPYPVPSPAKPYPVAVPSPPRLMIHQVPYPVMYPQKVPFPIPLVVHHQSISHGDAYGEESVINGQCLVNLCRNGGTCSAYMNTYRCHCANGYQGKHCEEQNMCKPNPCNNFGICSQVERDYECTCTKGFIGKNCDKPDPCIPSPCENGATCSSDGNSYDCTCRIGWMGKNCQVESKCLPLNPCQNGGTCTEAQGSYKCDCTPGWTGLSCEVTAPETLHQPVLCDNCNPSDGLLGQIKRNELRRRITNFKKGNVIERYQQRAKQSHVMKVWLWPRALIFTVVVLLIYWLKVDGRSNAGQDSIALSTTSNRRQNNFYKHHKKHSSSEHSAFRANTKRIRDDIELPSRGKTAKKFMTDDESRGQFPLYKRNAMQNDTNHKKERITVKSNASKLPEGWNLNISEEAEDGLTKRSRNRVRLKSQRSYLATTQQKQNGFTAKINVTRSSGHRFSVKEQKRQEILGGNTNDVRPIKLYNSYTGETSEDGARLTENSDRFLTNLVEANTGLRAMTPTHFYARPVHKYLGPQHRFAKAPIHRYISSPVVFKGANGENNAIVGEDVVGNKGLSVTGRQFGLESQPFFPGPPRHSPHVIVVNRPFHSPVPVPVPVPPKIVVLPHPIPLPPQRVPMPLMLPRPRPRPIFIIHHKVLSGPVIDPCAANPCRNGGTCTAVMYEYRCICPSGYKGEKCEVQSKCTPNPCKNFGKCTELPDDYECTCHPGFHGKSCEVESRCEPNPCRNGGVCTENVGAYVCSCNAGFMGQNCERESKCLPINPCKNGGVCTEDLGGYKCNCKDGYNGLNCEVSEARTACDSNPCRNAATCIASIYDGSKYTCYCTTGFTGINCDERTFPAVVVSNSACGPVNPCLFGGHCIPVGIEFTCACPSGRGGSRCEKTNLSQGSKCSRCHHHAVCLYSQCFCRPGFTGDGKTCRTKNPFCHPNPCLNGGTCREEETEDPDKKEWWCECAKGYNGKYCNEYDPCTNFQCHNGGRCETINNAPLCNCAEPYEGTNCLLDNACKPKDGVNRNPCKNGAKCEFDNKNGEITCICPTSYEGPTCSENKCDKCDKKHAFCENGICKCKPPYIGDGITCKEPEKPKSRAPSKNPQQLANSCNPNKCLNNAQCIEGKSTFFCVCPPNTSGRLCEKKTTPTTAPPKAACHPNPCLNGGICKETGVNQDFDCICPNPRFKGRFCDVDMCAECDPHARCINGKCFCRRGYTGDGYTCKKVKPKRKNCPQYSTVISGDICLCNPGYYMSNAGKRTCIPTENSVRGLSPLQHPSKLEIPLPMDGAVTRSGSQWSEDIIVTEYRSLGCWADTKDWKDPAKRALMVMEGLDPLLAGSYQERKQPISKCAEVAKRLGFRVFAIQNGGQCFGGADEVTYKTYGPSESCADGIGGPLANDVYKL</sequence>
<feature type="disulfide bond" evidence="4">
    <location>
        <begin position="754"/>
        <end position="763"/>
    </location>
</feature>
<dbReference type="InterPro" id="IPR001881">
    <property type="entry name" value="EGF-like_Ca-bd_dom"/>
</dbReference>
<proteinExistence type="predicted"/>
<feature type="disulfide bond" evidence="4">
    <location>
        <begin position="642"/>
        <end position="651"/>
    </location>
</feature>
<feature type="disulfide bond" evidence="4">
    <location>
        <begin position="1680"/>
        <end position="1689"/>
    </location>
</feature>
<dbReference type="InterPro" id="IPR013032">
    <property type="entry name" value="EGF-like_CS"/>
</dbReference>
<feature type="domain" description="EGF-like" evidence="7">
    <location>
        <begin position="1654"/>
        <end position="1690"/>
    </location>
</feature>
<feature type="domain" description="EGF-like" evidence="7">
    <location>
        <begin position="653"/>
        <end position="689"/>
    </location>
</feature>
<feature type="disulfide bond" evidence="4">
    <location>
        <begin position="1430"/>
        <end position="1439"/>
    </location>
</feature>
<feature type="disulfide bond" evidence="4">
    <location>
        <begin position="1575"/>
        <end position="1592"/>
    </location>
</feature>
<evidence type="ECO:0000313" key="8">
    <source>
        <dbReference type="EMBL" id="CAH3179965.1"/>
    </source>
</evidence>
<dbReference type="CDD" id="cd00054">
    <property type="entry name" value="EGF_CA"/>
    <property type="match status" value="9"/>
</dbReference>
<gene>
    <name evidence="8" type="ORF">PLOB_00022626</name>
</gene>
<feature type="domain" description="EGF-like" evidence="7">
    <location>
        <begin position="690"/>
        <end position="726"/>
    </location>
</feature>
<feature type="region of interest" description="Disordered" evidence="5">
    <location>
        <begin position="167"/>
        <end position="186"/>
    </location>
</feature>
<dbReference type="Pfam" id="PF12661">
    <property type="entry name" value="hEGF"/>
    <property type="match status" value="3"/>
</dbReference>
<evidence type="ECO:0000256" key="6">
    <source>
        <dbReference type="SAM" id="SignalP"/>
    </source>
</evidence>
<dbReference type="PANTHER" id="PTHR24033:SF193">
    <property type="entry name" value="NETRIN-G1-RELATED"/>
    <property type="match status" value="1"/>
</dbReference>
<feature type="domain" description="EGF-like" evidence="7">
    <location>
        <begin position="616"/>
        <end position="652"/>
    </location>
</feature>
<feature type="domain" description="EGF-like" evidence="7">
    <location>
        <begin position="1480"/>
        <end position="1522"/>
    </location>
</feature>
<feature type="domain" description="EGF-like" evidence="7">
    <location>
        <begin position="727"/>
        <end position="764"/>
    </location>
</feature>
<feature type="disulfide bond" evidence="4">
    <location>
        <begin position="716"/>
        <end position="725"/>
    </location>
</feature>
<feature type="disulfide bond" evidence="4">
    <location>
        <begin position="1512"/>
        <end position="1521"/>
    </location>
</feature>
<feature type="domain" description="EGF-like" evidence="7">
    <location>
        <begin position="1700"/>
        <end position="1739"/>
    </location>
</feature>
<dbReference type="PROSITE" id="PS00022">
    <property type="entry name" value="EGF_1"/>
    <property type="match status" value="14"/>
</dbReference>
<keyword evidence="2" id="KW-0677">Repeat</keyword>
<dbReference type="InterPro" id="IPR051830">
    <property type="entry name" value="NOTCH_homolog"/>
</dbReference>
<evidence type="ECO:0000256" key="5">
    <source>
        <dbReference type="SAM" id="MobiDB-lite"/>
    </source>
</evidence>
<dbReference type="EMBL" id="CALNXK010000267">
    <property type="protein sequence ID" value="CAH3179965.1"/>
    <property type="molecule type" value="Genomic_DNA"/>
</dbReference>
<dbReference type="PROSITE" id="PS50026">
    <property type="entry name" value="EGF_3"/>
    <property type="match status" value="15"/>
</dbReference>
<feature type="region of interest" description="Disordered" evidence="5">
    <location>
        <begin position="38"/>
        <end position="65"/>
    </location>
</feature>
<feature type="compositionally biased region" description="Basic and acidic residues" evidence="5">
    <location>
        <begin position="175"/>
        <end position="186"/>
    </location>
</feature>
<feature type="domain" description="EGF-like" evidence="7">
    <location>
        <begin position="1566"/>
        <end position="1604"/>
    </location>
</feature>
<dbReference type="InterPro" id="IPR000742">
    <property type="entry name" value="EGF"/>
</dbReference>
<dbReference type="PANTHER" id="PTHR24033">
    <property type="entry name" value="EGF-LIKE DOMAIN-CONTAINING PROTEIN"/>
    <property type="match status" value="1"/>
</dbReference>
<feature type="disulfide bond" evidence="4">
    <location>
        <begin position="1594"/>
        <end position="1603"/>
    </location>
</feature>
<keyword evidence="1 4" id="KW-0245">EGF-like domain</keyword>
<dbReference type="Proteomes" id="UP001159405">
    <property type="component" value="Unassembled WGS sequence"/>
</dbReference>
<feature type="disulfide bond" evidence="4">
    <location>
        <begin position="679"/>
        <end position="688"/>
    </location>
</feature>
<feature type="disulfide bond" evidence="4">
    <location>
        <begin position="1709"/>
        <end position="1726"/>
    </location>
</feature>
<feature type="disulfide bond" evidence="4">
    <location>
        <begin position="1340"/>
        <end position="1349"/>
    </location>
</feature>
<feature type="disulfide bond" evidence="4">
    <location>
        <begin position="1265"/>
        <end position="1274"/>
    </location>
</feature>
<comment type="caution">
    <text evidence="8">The sequence shown here is derived from an EMBL/GenBank/DDBJ whole genome shotgun (WGS) entry which is preliminary data.</text>
</comment>
<evidence type="ECO:0000259" key="7">
    <source>
        <dbReference type="PROSITE" id="PS50026"/>
    </source>
</evidence>
<feature type="compositionally biased region" description="Polar residues" evidence="5">
    <location>
        <begin position="55"/>
        <end position="65"/>
    </location>
</feature>
<feature type="disulfide bond" evidence="4">
    <location>
        <begin position="1549"/>
        <end position="1558"/>
    </location>
</feature>
<evidence type="ECO:0000256" key="4">
    <source>
        <dbReference type="PROSITE-ProRule" id="PRU00076"/>
    </source>
</evidence>
<evidence type="ECO:0000256" key="2">
    <source>
        <dbReference type="ARBA" id="ARBA00022737"/>
    </source>
</evidence>
<evidence type="ECO:0000256" key="1">
    <source>
        <dbReference type="ARBA" id="ARBA00022536"/>
    </source>
</evidence>
<name>A0ABN8RKR6_9CNID</name>